<dbReference type="AlphaFoldDB" id="A0A0Q3WRR4"/>
<feature type="repeat" description="TPR" evidence="1">
    <location>
        <begin position="115"/>
        <end position="148"/>
    </location>
</feature>
<protein>
    <submittedName>
        <fullName evidence="3">GTP-binding protein</fullName>
    </submittedName>
</protein>
<feature type="domain" description="Dynamin N-terminal" evidence="2">
    <location>
        <begin position="381"/>
        <end position="516"/>
    </location>
</feature>
<dbReference type="Pfam" id="PF00350">
    <property type="entry name" value="Dynamin_N"/>
    <property type="match status" value="1"/>
</dbReference>
<proteinExistence type="predicted"/>
<dbReference type="InterPro" id="IPR027417">
    <property type="entry name" value="P-loop_NTPase"/>
</dbReference>
<dbReference type="PANTHER" id="PTHR43681">
    <property type="entry name" value="TRANSMEMBRANE GTPASE FZO"/>
    <property type="match status" value="1"/>
</dbReference>
<keyword evidence="1" id="KW-0802">TPR repeat</keyword>
<evidence type="ECO:0000313" key="3">
    <source>
        <dbReference type="EMBL" id="KQL50699.1"/>
    </source>
</evidence>
<dbReference type="InterPro" id="IPR019734">
    <property type="entry name" value="TPR_rpt"/>
</dbReference>
<dbReference type="Proteomes" id="UP000051888">
    <property type="component" value="Unassembled WGS sequence"/>
</dbReference>
<dbReference type="SUPFAM" id="SSF52540">
    <property type="entry name" value="P-loop containing nucleoside triphosphate hydrolases"/>
    <property type="match status" value="1"/>
</dbReference>
<dbReference type="PANTHER" id="PTHR43681:SF1">
    <property type="entry name" value="SARCALUMENIN"/>
    <property type="match status" value="1"/>
</dbReference>
<dbReference type="InterPro" id="IPR051943">
    <property type="entry name" value="TRAFAC_Dynamin-like_GTPase"/>
</dbReference>
<keyword evidence="4" id="KW-1185">Reference proteome</keyword>
<dbReference type="Gene3D" id="1.25.40.10">
    <property type="entry name" value="Tetratricopeptide repeat domain"/>
    <property type="match status" value="1"/>
</dbReference>
<accession>A0A0Q3WRR4</accession>
<gene>
    <name evidence="3" type="ORF">AN964_24025</name>
</gene>
<dbReference type="PROSITE" id="PS50005">
    <property type="entry name" value="TPR"/>
    <property type="match status" value="1"/>
</dbReference>
<dbReference type="InterPro" id="IPR045063">
    <property type="entry name" value="Dynamin_N"/>
</dbReference>
<evidence type="ECO:0000259" key="2">
    <source>
        <dbReference type="Pfam" id="PF00350"/>
    </source>
</evidence>
<dbReference type="Gene3D" id="3.40.50.300">
    <property type="entry name" value="P-loop containing nucleotide triphosphate hydrolases"/>
    <property type="match status" value="1"/>
</dbReference>
<dbReference type="PATRIC" id="fig|157838.3.peg.5287"/>
<dbReference type="SUPFAM" id="SSF48452">
    <property type="entry name" value="TPR-like"/>
    <property type="match status" value="1"/>
</dbReference>
<dbReference type="InterPro" id="IPR011990">
    <property type="entry name" value="TPR-like_helical_dom_sf"/>
</dbReference>
<dbReference type="STRING" id="157838.AN964_24025"/>
<evidence type="ECO:0000256" key="1">
    <source>
        <dbReference type="PROSITE-ProRule" id="PRU00339"/>
    </source>
</evidence>
<sequence length="915" mass="106502">MTLEEQLINKTYYKVTYMNGQEGKHPIQVLGDAYLLEQQNDLPDLSFIRYAQGEVYFQYKDFEAAIFKWENIHNELQPWARKNMADAYLELGLVKDAEEIYLSIQPESPSPTLHAEVSLQLFSLYMDQGNIDKADKVLKEVVSLNPDYPNVTEIARRFYEEQEKVQDAVELAVNEAMRTDSLEWFQFVGEYVEKGWTKTYKPEYFKDFIKSVHQVDLKCFEQTVASLWKSFKKGDSYLEWLKVLNHVLSEMEIHKNAVISSLYKEAYVDLIEGNYYIKEISTIIPDHLTNWQRVSVATDKIFAASAILAWSEMFPSSIDLGVISDAEYNICHTEKLDNVLSYCLKLYNSIAEWARSHELEVGQKMKWMVQQLMDSNVQHLMIAGPTGNGKSSFINSVLGENILKPSTSSIVVFKDSDAVDIHEITDTTIKRVEDISDFQQITASQLHTKVIEFGLPCDFFYKNGIAFIDSPSFQGNAKTRNEFFHYLQLADSLIFVLNASVPFTDKECDILLQIQKFAPSLPIYFVLNKIDTIYGEHEANRIIEETESRLSEYFPSAKVFPYSSVYDSGDQLDQLAEFVKADNDHEALQQGRTEKLLFLIRQLITELLERRVKMETDIVNSISWNEDIAGRLTGALHQLKDLEGEKIQHIQTEYQMMEEEIRNEVINTIPTILKGCTDFIKEDSDFRHFHSELNDEMNNRVQDYLHNDILPKYYELLKKWIANTNGEFNQCKEYLDEMCESLNRLYGEDRLKLEFDFRVIDDWSRDADRMTNAVRLEKINILSKNTPTQLLLTGAGKLFGGMKQNRSMLYNKYKSMVDSEDYYEVAVIIANKFLQQFDLFEKGLDRDISMFFHHPLSVFEQIIAETYEKIQSQNDTLQNLRANPESYKDPITLFEVRLRQYEWIKDVGKDVQPIY</sequence>
<dbReference type="OrthoDB" id="2953146at2"/>
<name>A0A0Q3WRR4_9BACI</name>
<dbReference type="RefSeq" id="WP_055742304.1">
    <property type="nucleotide sequence ID" value="NZ_JAAIWL010000002.1"/>
</dbReference>
<comment type="caution">
    <text evidence="3">The sequence shown here is derived from an EMBL/GenBank/DDBJ whole genome shotgun (WGS) entry which is preliminary data.</text>
</comment>
<dbReference type="EMBL" id="LJJC01000015">
    <property type="protein sequence ID" value="KQL50699.1"/>
    <property type="molecule type" value="Genomic_DNA"/>
</dbReference>
<organism evidence="3 4">
    <name type="scientific">Heyndrickxia shackletonii</name>
    <dbReference type="NCBI Taxonomy" id="157838"/>
    <lineage>
        <taxon>Bacteria</taxon>
        <taxon>Bacillati</taxon>
        <taxon>Bacillota</taxon>
        <taxon>Bacilli</taxon>
        <taxon>Bacillales</taxon>
        <taxon>Bacillaceae</taxon>
        <taxon>Heyndrickxia</taxon>
    </lineage>
</organism>
<reference evidence="3 4" key="1">
    <citation type="submission" date="2015-09" db="EMBL/GenBank/DDBJ databases">
        <title>Genome sequencing project for genomic taxonomy and phylogenomics of Bacillus-like bacteria.</title>
        <authorList>
            <person name="Liu B."/>
            <person name="Wang J."/>
            <person name="Zhu Y."/>
            <person name="Liu G."/>
            <person name="Chen Q."/>
            <person name="Chen Z."/>
            <person name="Lan J."/>
            <person name="Che J."/>
            <person name="Ge C."/>
            <person name="Shi H."/>
            <person name="Pan Z."/>
            <person name="Liu X."/>
        </authorList>
    </citation>
    <scope>NUCLEOTIDE SEQUENCE [LARGE SCALE GENOMIC DNA]</scope>
    <source>
        <strain evidence="3 4">LMG 18435</strain>
    </source>
</reference>
<evidence type="ECO:0000313" key="4">
    <source>
        <dbReference type="Proteomes" id="UP000051888"/>
    </source>
</evidence>